<dbReference type="EMBL" id="MRZV01000040">
    <property type="protein sequence ID" value="PIK61104.1"/>
    <property type="molecule type" value="Genomic_DNA"/>
</dbReference>
<dbReference type="OrthoDB" id="5965221at2759"/>
<evidence type="ECO:0000313" key="2">
    <source>
        <dbReference type="Proteomes" id="UP000230750"/>
    </source>
</evidence>
<protein>
    <submittedName>
        <fullName evidence="1">Uncharacterized protein</fullName>
    </submittedName>
</protein>
<accession>A0A2G8LLI7</accession>
<name>A0A2G8LLI7_STIJA</name>
<organism evidence="1 2">
    <name type="scientific">Stichopus japonicus</name>
    <name type="common">Sea cucumber</name>
    <dbReference type="NCBI Taxonomy" id="307972"/>
    <lineage>
        <taxon>Eukaryota</taxon>
        <taxon>Metazoa</taxon>
        <taxon>Echinodermata</taxon>
        <taxon>Eleutherozoa</taxon>
        <taxon>Echinozoa</taxon>
        <taxon>Holothuroidea</taxon>
        <taxon>Aspidochirotacea</taxon>
        <taxon>Aspidochirotida</taxon>
        <taxon>Stichopodidae</taxon>
        <taxon>Apostichopus</taxon>
    </lineage>
</organism>
<sequence>MARLIADGSSASGYGGGGSGGAIALNITHLTGHGIAQTNGGAGTSSYGGGGSGGRIAVYVTESTKYEGSFQAIGGSGYGSGLTPHGGPGSVYFHESRFGYPYHKLFIDNVDRSWDHYFTIDEPGERSEYFDEIHLTSSASLHLPNDGVPRQLTINKLYGDKTGLITVHGNQQYTIDHRENSKTTLKAPVNFKLEKNSTAFIATTFDIIGSGVPAFDWNGRLVGVQNLRIAPGREVLIRESAHTALIVDDNYEYIDVPGEFRFVHLEFGALTNVAFPPPLGVRFKVGFLDMKWGSQLTAEYFEIYSSDLHLEPIALWKCPGEDSQMGDLVRLL</sequence>
<proteinExistence type="predicted"/>
<gene>
    <name evidence="1" type="ORF">BSL78_01929</name>
</gene>
<comment type="caution">
    <text evidence="1">The sequence shown here is derived from an EMBL/GenBank/DDBJ whole genome shotgun (WGS) entry which is preliminary data.</text>
</comment>
<evidence type="ECO:0000313" key="1">
    <source>
        <dbReference type="EMBL" id="PIK61104.1"/>
    </source>
</evidence>
<reference evidence="1 2" key="1">
    <citation type="journal article" date="2017" name="PLoS Biol.">
        <title>The sea cucumber genome provides insights into morphological evolution and visceral regeneration.</title>
        <authorList>
            <person name="Zhang X."/>
            <person name="Sun L."/>
            <person name="Yuan J."/>
            <person name="Sun Y."/>
            <person name="Gao Y."/>
            <person name="Zhang L."/>
            <person name="Li S."/>
            <person name="Dai H."/>
            <person name="Hamel J.F."/>
            <person name="Liu C."/>
            <person name="Yu Y."/>
            <person name="Liu S."/>
            <person name="Lin W."/>
            <person name="Guo K."/>
            <person name="Jin S."/>
            <person name="Xu P."/>
            <person name="Storey K.B."/>
            <person name="Huan P."/>
            <person name="Zhang T."/>
            <person name="Zhou Y."/>
            <person name="Zhang J."/>
            <person name="Lin C."/>
            <person name="Li X."/>
            <person name="Xing L."/>
            <person name="Huo D."/>
            <person name="Sun M."/>
            <person name="Wang L."/>
            <person name="Mercier A."/>
            <person name="Li F."/>
            <person name="Yang H."/>
            <person name="Xiang J."/>
        </authorList>
    </citation>
    <scope>NUCLEOTIDE SEQUENCE [LARGE SCALE GENOMIC DNA]</scope>
    <source>
        <strain evidence="1">Shaxun</strain>
        <tissue evidence="1">Muscle</tissue>
    </source>
</reference>
<keyword evidence="2" id="KW-1185">Reference proteome</keyword>
<dbReference type="Proteomes" id="UP000230750">
    <property type="component" value="Unassembled WGS sequence"/>
</dbReference>
<dbReference type="AlphaFoldDB" id="A0A2G8LLI7"/>